<evidence type="ECO:0000256" key="10">
    <source>
        <dbReference type="PROSITE-ProRule" id="PRU00524"/>
    </source>
</evidence>
<keyword evidence="6" id="KW-0686">Riboflavin biosynthesis</keyword>
<dbReference type="InterPro" id="IPR023366">
    <property type="entry name" value="ATP_synth_asu-like_sf"/>
</dbReference>
<dbReference type="InterPro" id="IPR001783">
    <property type="entry name" value="Lumazine-bd"/>
</dbReference>
<dbReference type="CDD" id="cd00402">
    <property type="entry name" value="Riboflavin_synthase_like"/>
    <property type="match status" value="1"/>
</dbReference>
<protein>
    <recommendedName>
        <fullName evidence="5 9">Riboflavin synthase</fullName>
        <ecNumber evidence="4 9">2.5.1.9</ecNumber>
    </recommendedName>
</protein>
<gene>
    <name evidence="12" type="ORF">IPH26_04970</name>
</gene>
<keyword evidence="8" id="KW-0677">Repeat</keyword>
<dbReference type="Pfam" id="PF00677">
    <property type="entry name" value="Lum_binding"/>
    <property type="match status" value="2"/>
</dbReference>
<dbReference type="InterPro" id="IPR026017">
    <property type="entry name" value="Lumazine-bd_dom"/>
</dbReference>
<evidence type="ECO:0000256" key="3">
    <source>
        <dbReference type="ARBA" id="ARBA00004887"/>
    </source>
</evidence>
<evidence type="ECO:0000256" key="4">
    <source>
        <dbReference type="ARBA" id="ARBA00012827"/>
    </source>
</evidence>
<comment type="pathway">
    <text evidence="3">Cofactor biosynthesis; riboflavin biosynthesis; riboflavin from 2-hydroxy-3-oxobutyl phosphate and 5-amino-6-(D-ribitylamino)uracil: step 2/2.</text>
</comment>
<dbReference type="PROSITE" id="PS51177">
    <property type="entry name" value="LUMAZINE_BIND"/>
    <property type="match status" value="2"/>
</dbReference>
<sequence>MFSGIVAAVGRITKIAPLENGYRLSVDASALGTDDIAIGDSVACSGVCLTVVAIAGGLLDFDVSGETLSCTVGLDAPGEINLEKALRLADRLGGHLVTGHVDGVGQVVEFKQIGESWELVVRAPRDLARYIARKGSITIDGVSLTVNRVDKSDFSVNLIPHTVALTTLKRLTAGARVNLEVDLIARYVERMVEGGVPAGAERG</sequence>
<evidence type="ECO:0000256" key="2">
    <source>
        <dbReference type="ARBA" id="ARBA00002803"/>
    </source>
</evidence>
<dbReference type="NCBIfam" id="NF009566">
    <property type="entry name" value="PRK13020.1"/>
    <property type="match status" value="1"/>
</dbReference>
<name>A0A9D7E1A3_9PROT</name>
<comment type="caution">
    <text evidence="12">The sequence shown here is derived from an EMBL/GenBank/DDBJ whole genome shotgun (WGS) entry which is preliminary data.</text>
</comment>
<proteinExistence type="predicted"/>
<evidence type="ECO:0000256" key="5">
    <source>
        <dbReference type="ARBA" id="ARBA00013950"/>
    </source>
</evidence>
<dbReference type="GO" id="GO:0004746">
    <property type="term" value="F:riboflavin synthase activity"/>
    <property type="evidence" value="ECO:0007669"/>
    <property type="project" value="UniProtKB-UniRule"/>
</dbReference>
<dbReference type="NCBIfam" id="NF006767">
    <property type="entry name" value="PRK09289.1"/>
    <property type="match status" value="1"/>
</dbReference>
<evidence type="ECO:0000256" key="8">
    <source>
        <dbReference type="ARBA" id="ARBA00022737"/>
    </source>
</evidence>
<dbReference type="EC" id="2.5.1.9" evidence="4 9"/>
<accession>A0A9D7E1A3</accession>
<dbReference type="PANTHER" id="PTHR21098:SF12">
    <property type="entry name" value="RIBOFLAVIN SYNTHASE"/>
    <property type="match status" value="1"/>
</dbReference>
<evidence type="ECO:0000256" key="1">
    <source>
        <dbReference type="ARBA" id="ARBA00000968"/>
    </source>
</evidence>
<feature type="domain" description="Lumazine-binding" evidence="11">
    <location>
        <begin position="96"/>
        <end position="192"/>
    </location>
</feature>
<dbReference type="SUPFAM" id="SSF63380">
    <property type="entry name" value="Riboflavin synthase domain-like"/>
    <property type="match status" value="2"/>
</dbReference>
<feature type="repeat" description="Lumazine-binding" evidence="10">
    <location>
        <begin position="96"/>
        <end position="192"/>
    </location>
</feature>
<evidence type="ECO:0000256" key="7">
    <source>
        <dbReference type="ARBA" id="ARBA00022679"/>
    </source>
</evidence>
<dbReference type="AlphaFoldDB" id="A0A9D7E1A3"/>
<evidence type="ECO:0000313" key="13">
    <source>
        <dbReference type="Proteomes" id="UP000807785"/>
    </source>
</evidence>
<keyword evidence="7 12" id="KW-0808">Transferase</keyword>
<dbReference type="PANTHER" id="PTHR21098">
    <property type="entry name" value="RIBOFLAVIN SYNTHASE ALPHA CHAIN"/>
    <property type="match status" value="1"/>
</dbReference>
<dbReference type="PIRSF" id="PIRSF000498">
    <property type="entry name" value="Riboflavin_syn_A"/>
    <property type="match status" value="1"/>
</dbReference>
<organism evidence="12 13">
    <name type="scientific">Candidatus Methylophosphatis roskildensis</name>
    <dbReference type="NCBI Taxonomy" id="2899263"/>
    <lineage>
        <taxon>Bacteria</taxon>
        <taxon>Pseudomonadati</taxon>
        <taxon>Pseudomonadota</taxon>
        <taxon>Betaproteobacteria</taxon>
        <taxon>Nitrosomonadales</taxon>
        <taxon>Sterolibacteriaceae</taxon>
        <taxon>Candidatus Methylophosphatis</taxon>
    </lineage>
</organism>
<dbReference type="InterPro" id="IPR017938">
    <property type="entry name" value="Riboflavin_synthase-like_b-brl"/>
</dbReference>
<evidence type="ECO:0000313" key="12">
    <source>
        <dbReference type="EMBL" id="MBK6972319.1"/>
    </source>
</evidence>
<comment type="catalytic activity">
    <reaction evidence="1">
        <text>2 6,7-dimethyl-8-(1-D-ribityl)lumazine + H(+) = 5-amino-6-(D-ribitylamino)uracil + riboflavin</text>
        <dbReference type="Rhea" id="RHEA:20772"/>
        <dbReference type="ChEBI" id="CHEBI:15378"/>
        <dbReference type="ChEBI" id="CHEBI:15934"/>
        <dbReference type="ChEBI" id="CHEBI:57986"/>
        <dbReference type="ChEBI" id="CHEBI:58201"/>
        <dbReference type="EC" id="2.5.1.9"/>
    </reaction>
</comment>
<dbReference type="GO" id="GO:0009231">
    <property type="term" value="P:riboflavin biosynthetic process"/>
    <property type="evidence" value="ECO:0007669"/>
    <property type="project" value="UniProtKB-KW"/>
</dbReference>
<dbReference type="FunFam" id="2.40.30.20:FF:000004">
    <property type="entry name" value="Riboflavin synthase, alpha subunit"/>
    <property type="match status" value="1"/>
</dbReference>
<dbReference type="Proteomes" id="UP000807785">
    <property type="component" value="Unassembled WGS sequence"/>
</dbReference>
<reference evidence="12" key="1">
    <citation type="submission" date="2020-10" db="EMBL/GenBank/DDBJ databases">
        <title>Connecting structure to function with the recovery of over 1000 high-quality activated sludge metagenome-assembled genomes encoding full-length rRNA genes using long-read sequencing.</title>
        <authorList>
            <person name="Singleton C.M."/>
            <person name="Petriglieri F."/>
            <person name="Kristensen J.M."/>
            <person name="Kirkegaard R.H."/>
            <person name="Michaelsen T.Y."/>
            <person name="Andersen M.H."/>
            <person name="Karst S.M."/>
            <person name="Dueholm M.S."/>
            <person name="Nielsen P.H."/>
            <person name="Albertsen M."/>
        </authorList>
    </citation>
    <scope>NUCLEOTIDE SEQUENCE</scope>
    <source>
        <strain evidence="12">Bjer_18-Q3-R1-45_BAT3C.347</strain>
    </source>
</reference>
<evidence type="ECO:0000259" key="11">
    <source>
        <dbReference type="PROSITE" id="PS51177"/>
    </source>
</evidence>
<feature type="domain" description="Lumazine-binding" evidence="11">
    <location>
        <begin position="1"/>
        <end position="95"/>
    </location>
</feature>
<evidence type="ECO:0000256" key="6">
    <source>
        <dbReference type="ARBA" id="ARBA00022619"/>
    </source>
</evidence>
<dbReference type="NCBIfam" id="TIGR00187">
    <property type="entry name" value="ribE"/>
    <property type="match status" value="1"/>
</dbReference>
<evidence type="ECO:0000256" key="9">
    <source>
        <dbReference type="NCBIfam" id="TIGR00187"/>
    </source>
</evidence>
<comment type="function">
    <text evidence="2">Catalyzes the dismutation of two molecules of 6,7-dimethyl-8-ribityllumazine, resulting in the formation of riboflavin and 5-amino-6-(D-ribitylamino)uracil.</text>
</comment>
<dbReference type="EMBL" id="JADJEV010000002">
    <property type="protein sequence ID" value="MBK6972319.1"/>
    <property type="molecule type" value="Genomic_DNA"/>
</dbReference>
<feature type="repeat" description="Lumazine-binding" evidence="10">
    <location>
        <begin position="1"/>
        <end position="95"/>
    </location>
</feature>
<dbReference type="Gene3D" id="2.40.30.20">
    <property type="match status" value="2"/>
</dbReference>